<protein>
    <submittedName>
        <fullName evidence="3">Uncharacterized protein</fullName>
    </submittedName>
</protein>
<feature type="transmembrane region" description="Helical" evidence="1">
    <location>
        <begin position="66"/>
        <end position="87"/>
    </location>
</feature>
<feature type="transmembrane region" description="Helical" evidence="1">
    <location>
        <begin position="38"/>
        <end position="60"/>
    </location>
</feature>
<keyword evidence="2" id="KW-1185">Reference proteome</keyword>
<evidence type="ECO:0000256" key="1">
    <source>
        <dbReference type="SAM" id="Phobius"/>
    </source>
</evidence>
<dbReference type="WBParaSite" id="PSAMB.scaffold627size45268.g7536.t1">
    <property type="protein sequence ID" value="PSAMB.scaffold627size45268.g7536.t1"/>
    <property type="gene ID" value="PSAMB.scaffold627size45268.g7536"/>
</dbReference>
<feature type="transmembrane region" description="Helical" evidence="1">
    <location>
        <begin position="150"/>
        <end position="170"/>
    </location>
</feature>
<evidence type="ECO:0000313" key="3">
    <source>
        <dbReference type="WBParaSite" id="PSAMB.scaffold627size45268.g7536.t1"/>
    </source>
</evidence>
<evidence type="ECO:0000313" key="2">
    <source>
        <dbReference type="Proteomes" id="UP000887566"/>
    </source>
</evidence>
<keyword evidence="1" id="KW-0812">Transmembrane</keyword>
<keyword evidence="1" id="KW-1133">Transmembrane helix</keyword>
<dbReference type="AlphaFoldDB" id="A0A914X6Z3"/>
<sequence>MGNTDATIMDREKGTAFNENSPRYMCCCSSIHVKTGTLIIAILAVIVLVMDFVIVVAAWGSNTTDLPFSIGSLVIFGAAIACVFYALRAQRAAFLLPYMTLLVLGICVSAGVIILCIFALAGAEFPQPILRELIEDDDTKFSDVKMTPSALMASYAIIISFWLWFLWVVYKCFVFFREQANFAINNTTSVGYTVNVTPVTYKRQS</sequence>
<accession>A0A914X6Z3</accession>
<dbReference type="Proteomes" id="UP000887566">
    <property type="component" value="Unplaced"/>
</dbReference>
<dbReference type="PANTHER" id="PTHR34851">
    <property type="entry name" value="PROTEIN CBG05235-RELATED"/>
    <property type="match status" value="1"/>
</dbReference>
<proteinExistence type="predicted"/>
<organism evidence="2 3">
    <name type="scientific">Plectus sambesii</name>
    <dbReference type="NCBI Taxonomy" id="2011161"/>
    <lineage>
        <taxon>Eukaryota</taxon>
        <taxon>Metazoa</taxon>
        <taxon>Ecdysozoa</taxon>
        <taxon>Nematoda</taxon>
        <taxon>Chromadorea</taxon>
        <taxon>Plectida</taxon>
        <taxon>Plectina</taxon>
        <taxon>Plectoidea</taxon>
        <taxon>Plectidae</taxon>
        <taxon>Plectus</taxon>
    </lineage>
</organism>
<keyword evidence="1" id="KW-0472">Membrane</keyword>
<feature type="transmembrane region" description="Helical" evidence="1">
    <location>
        <begin position="99"/>
        <end position="121"/>
    </location>
</feature>
<name>A0A914X6Z3_9BILA</name>
<reference evidence="3" key="1">
    <citation type="submission" date="2022-11" db="UniProtKB">
        <authorList>
            <consortium name="WormBaseParasite"/>
        </authorList>
    </citation>
    <scope>IDENTIFICATION</scope>
</reference>